<dbReference type="PANTHER" id="PTHR24220">
    <property type="entry name" value="IMPORT ATP-BINDING PROTEIN"/>
    <property type="match status" value="1"/>
</dbReference>
<comment type="caution">
    <text evidence="5">The sequence shown here is derived from an EMBL/GenBank/DDBJ whole genome shotgun (WGS) entry which is preliminary data.</text>
</comment>
<dbReference type="RefSeq" id="WP_259093627.1">
    <property type="nucleotide sequence ID" value="NZ_CP130454.1"/>
</dbReference>
<evidence type="ECO:0000256" key="1">
    <source>
        <dbReference type="ARBA" id="ARBA00022448"/>
    </source>
</evidence>
<dbReference type="InterPro" id="IPR003439">
    <property type="entry name" value="ABC_transporter-like_ATP-bd"/>
</dbReference>
<keyword evidence="1" id="KW-0813">Transport</keyword>
<dbReference type="PROSITE" id="PS00211">
    <property type="entry name" value="ABC_TRANSPORTER_1"/>
    <property type="match status" value="1"/>
</dbReference>
<dbReference type="EMBL" id="JANUCP010000001">
    <property type="protein sequence ID" value="MCS3918149.1"/>
    <property type="molecule type" value="Genomic_DNA"/>
</dbReference>
<dbReference type="Pfam" id="PF00005">
    <property type="entry name" value="ABC_tran"/>
    <property type="match status" value="1"/>
</dbReference>
<dbReference type="InterPro" id="IPR003593">
    <property type="entry name" value="AAA+_ATPase"/>
</dbReference>
<evidence type="ECO:0000256" key="3">
    <source>
        <dbReference type="ARBA" id="ARBA00022840"/>
    </source>
</evidence>
<accession>A0ABT2EJM6</accession>
<organism evidence="5 6">
    <name type="scientific">Candidatus Fervidibacter sacchari</name>
    <dbReference type="NCBI Taxonomy" id="1448929"/>
    <lineage>
        <taxon>Bacteria</taxon>
        <taxon>Candidatus Fervidibacterota</taxon>
        <taxon>Candidatus Fervidibacter</taxon>
    </lineage>
</organism>
<dbReference type="InterPro" id="IPR027417">
    <property type="entry name" value="P-loop_NTPase"/>
</dbReference>
<proteinExistence type="predicted"/>
<dbReference type="InterPro" id="IPR017911">
    <property type="entry name" value="MacB-like_ATP-bd"/>
</dbReference>
<keyword evidence="2" id="KW-0547">Nucleotide-binding</keyword>
<dbReference type="PANTHER" id="PTHR24220:SF86">
    <property type="entry name" value="ABC TRANSPORTER ABCH.1"/>
    <property type="match status" value="1"/>
</dbReference>
<evidence type="ECO:0000256" key="2">
    <source>
        <dbReference type="ARBA" id="ARBA00022741"/>
    </source>
</evidence>
<dbReference type="SUPFAM" id="SSF52540">
    <property type="entry name" value="P-loop containing nucleoside triphosphate hydrolases"/>
    <property type="match status" value="1"/>
</dbReference>
<gene>
    <name evidence="5" type="ORF">M2350_000546</name>
</gene>
<dbReference type="InterPro" id="IPR015854">
    <property type="entry name" value="ABC_transpr_LolD-like"/>
</dbReference>
<evidence type="ECO:0000313" key="6">
    <source>
        <dbReference type="Proteomes" id="UP001204798"/>
    </source>
</evidence>
<reference evidence="5 6" key="1">
    <citation type="submission" date="2022-08" db="EMBL/GenBank/DDBJ databases">
        <title>Bacterial and archaeal communities from various locations to study Microbial Dark Matter (Phase II).</title>
        <authorList>
            <person name="Stepanauskas R."/>
        </authorList>
    </citation>
    <scope>NUCLEOTIDE SEQUENCE [LARGE SCALE GENOMIC DNA]</scope>
    <source>
        <strain evidence="5 6">PD1</strain>
    </source>
</reference>
<dbReference type="GO" id="GO:0005524">
    <property type="term" value="F:ATP binding"/>
    <property type="evidence" value="ECO:0007669"/>
    <property type="project" value="UniProtKB-KW"/>
</dbReference>
<dbReference type="CDD" id="cd03255">
    <property type="entry name" value="ABC_MJ0796_LolCDE_FtsE"/>
    <property type="match status" value="1"/>
</dbReference>
<dbReference type="InterPro" id="IPR017871">
    <property type="entry name" value="ABC_transporter-like_CS"/>
</dbReference>
<protein>
    <submittedName>
        <fullName evidence="5">ABC transport system ATP-binding protein</fullName>
    </submittedName>
</protein>
<evidence type="ECO:0000313" key="5">
    <source>
        <dbReference type="EMBL" id="MCS3918149.1"/>
    </source>
</evidence>
<feature type="domain" description="ABC transporter" evidence="4">
    <location>
        <begin position="2"/>
        <end position="236"/>
    </location>
</feature>
<dbReference type="PROSITE" id="PS50893">
    <property type="entry name" value="ABC_TRANSPORTER_2"/>
    <property type="match status" value="1"/>
</dbReference>
<dbReference type="Gene3D" id="3.40.50.300">
    <property type="entry name" value="P-loop containing nucleotide triphosphate hydrolases"/>
    <property type="match status" value="1"/>
</dbReference>
<dbReference type="SMART" id="SM00382">
    <property type="entry name" value="AAA"/>
    <property type="match status" value="1"/>
</dbReference>
<keyword evidence="3 5" id="KW-0067">ATP-binding</keyword>
<evidence type="ECO:0000259" key="4">
    <source>
        <dbReference type="PROSITE" id="PS50893"/>
    </source>
</evidence>
<dbReference type="Proteomes" id="UP001204798">
    <property type="component" value="Unassembled WGS sequence"/>
</dbReference>
<keyword evidence="6" id="KW-1185">Reference proteome</keyword>
<sequence>MIEVIDLHKEYRMGEVVIPALRGVTLQIQRGEFVAIMGPSGSGKSTFMHIIGCLDKPTKGIYRMDGLDVTKLDEDELAEIRNRKVGFVFQQFNLLPRMTALQNVMLPMVYAGVPRKEREERAKYLLERVGLADRMHHYPTQLSGGEQQRVAIARALANDPLIILGDEPTGNLDTRTGEEIMALFQDLHAEGRTIVIVTHEPDIARHCQRIVRFRDGKVVGDEKVEKPVDAREILATL</sequence>
<name>A0ABT2EJM6_9BACT</name>